<dbReference type="Pfam" id="PF00403">
    <property type="entry name" value="HMA"/>
    <property type="match status" value="2"/>
</dbReference>
<dbReference type="GO" id="GO:0043682">
    <property type="term" value="F:P-type divalent copper transporter activity"/>
    <property type="evidence" value="ECO:0007669"/>
    <property type="project" value="TreeGrafter"/>
</dbReference>
<dbReference type="Gene3D" id="2.70.150.10">
    <property type="entry name" value="Calcium-transporting ATPase, cytoplasmic transduction domain A"/>
    <property type="match status" value="1"/>
</dbReference>
<feature type="transmembrane region" description="Helical" evidence="16">
    <location>
        <begin position="415"/>
        <end position="445"/>
    </location>
</feature>
<gene>
    <name evidence="18" type="ORF">ENS19_04715</name>
</gene>
<dbReference type="Gene3D" id="3.30.70.100">
    <property type="match status" value="2"/>
</dbReference>
<dbReference type="Pfam" id="PF00702">
    <property type="entry name" value="Hydrolase"/>
    <property type="match status" value="1"/>
</dbReference>
<dbReference type="InterPro" id="IPR023214">
    <property type="entry name" value="HAD_sf"/>
</dbReference>
<dbReference type="PANTHER" id="PTHR43520:SF8">
    <property type="entry name" value="P-TYPE CU(+) TRANSPORTER"/>
    <property type="match status" value="1"/>
</dbReference>
<evidence type="ECO:0000256" key="12">
    <source>
        <dbReference type="ARBA" id="ARBA00022989"/>
    </source>
</evidence>
<evidence type="ECO:0000256" key="13">
    <source>
        <dbReference type="ARBA" id="ARBA00023008"/>
    </source>
</evidence>
<keyword evidence="4 16" id="KW-0812">Transmembrane</keyword>
<keyword evidence="3" id="KW-0813">Transport</keyword>
<evidence type="ECO:0000256" key="15">
    <source>
        <dbReference type="ARBA" id="ARBA00023136"/>
    </source>
</evidence>
<dbReference type="InterPro" id="IPR027256">
    <property type="entry name" value="P-typ_ATPase_IB"/>
</dbReference>
<keyword evidence="11" id="KW-1278">Translocase</keyword>
<keyword evidence="12 16" id="KW-1133">Transmembrane helix</keyword>
<dbReference type="PRINTS" id="PR00119">
    <property type="entry name" value="CATATPASE"/>
</dbReference>
<dbReference type="NCBIfam" id="TIGR00003">
    <property type="entry name" value="copper ion binding protein"/>
    <property type="match status" value="2"/>
</dbReference>
<accession>A0A7C3F1Z3</accession>
<evidence type="ECO:0000259" key="17">
    <source>
        <dbReference type="PROSITE" id="PS50846"/>
    </source>
</evidence>
<dbReference type="InterPro" id="IPR017969">
    <property type="entry name" value="Heavy-metal-associated_CS"/>
</dbReference>
<dbReference type="InterPro" id="IPR023298">
    <property type="entry name" value="ATPase_P-typ_TM_dom_sf"/>
</dbReference>
<keyword evidence="10" id="KW-0460">Magnesium</keyword>
<dbReference type="CDD" id="cd00371">
    <property type="entry name" value="HMA"/>
    <property type="match status" value="2"/>
</dbReference>
<dbReference type="GO" id="GO:0005507">
    <property type="term" value="F:copper ion binding"/>
    <property type="evidence" value="ECO:0007669"/>
    <property type="project" value="InterPro"/>
</dbReference>
<dbReference type="SFLD" id="SFLDS00003">
    <property type="entry name" value="Haloacid_Dehalogenase"/>
    <property type="match status" value="1"/>
</dbReference>
<dbReference type="SUPFAM" id="SSF81653">
    <property type="entry name" value="Calcium ATPase, transduction domain A"/>
    <property type="match status" value="1"/>
</dbReference>
<dbReference type="PRINTS" id="PR00943">
    <property type="entry name" value="CUATPASE"/>
</dbReference>
<dbReference type="FunFam" id="2.70.150.10:FF:000002">
    <property type="entry name" value="Copper-transporting ATPase 1, putative"/>
    <property type="match status" value="1"/>
</dbReference>
<dbReference type="InterPro" id="IPR006122">
    <property type="entry name" value="HMA_Cu_ion-bd"/>
</dbReference>
<dbReference type="InterPro" id="IPR006121">
    <property type="entry name" value="HMA_dom"/>
</dbReference>
<keyword evidence="14" id="KW-0406">Ion transport</keyword>
<dbReference type="InterPro" id="IPR059000">
    <property type="entry name" value="ATPase_P-type_domA"/>
</dbReference>
<keyword evidence="15 16" id="KW-0472">Membrane</keyword>
<dbReference type="InterPro" id="IPR018303">
    <property type="entry name" value="ATPase_P-typ_P_site"/>
</dbReference>
<evidence type="ECO:0000256" key="9">
    <source>
        <dbReference type="ARBA" id="ARBA00022840"/>
    </source>
</evidence>
<dbReference type="EMBL" id="DSTX01000007">
    <property type="protein sequence ID" value="HFK20568.1"/>
    <property type="molecule type" value="Genomic_DNA"/>
</dbReference>
<comment type="subcellular location">
    <subcellularLocation>
        <location evidence="1">Endomembrane system</location>
        <topology evidence="1">Multi-pass membrane protein</topology>
    </subcellularLocation>
</comment>
<dbReference type="GO" id="GO:0016020">
    <property type="term" value="C:membrane"/>
    <property type="evidence" value="ECO:0007669"/>
    <property type="project" value="InterPro"/>
</dbReference>
<dbReference type="NCBIfam" id="TIGR01494">
    <property type="entry name" value="ATPase_P-type"/>
    <property type="match status" value="1"/>
</dbReference>
<feature type="domain" description="HMA" evidence="17">
    <location>
        <begin position="70"/>
        <end position="136"/>
    </location>
</feature>
<dbReference type="PROSITE" id="PS01229">
    <property type="entry name" value="COF_2"/>
    <property type="match status" value="1"/>
</dbReference>
<keyword evidence="8" id="KW-0187">Copper transport</keyword>
<dbReference type="CDD" id="cd02094">
    <property type="entry name" value="P-type_ATPase_Cu-like"/>
    <property type="match status" value="1"/>
</dbReference>
<dbReference type="FunFam" id="3.30.70.100:FF:000001">
    <property type="entry name" value="ATPase copper transporting beta"/>
    <property type="match status" value="1"/>
</dbReference>
<dbReference type="GO" id="GO:0055070">
    <property type="term" value="P:copper ion homeostasis"/>
    <property type="evidence" value="ECO:0007669"/>
    <property type="project" value="TreeGrafter"/>
</dbReference>
<dbReference type="Gene3D" id="3.40.1110.10">
    <property type="entry name" value="Calcium-transporting ATPase, cytoplasmic domain N"/>
    <property type="match status" value="1"/>
</dbReference>
<evidence type="ECO:0000256" key="7">
    <source>
        <dbReference type="ARBA" id="ARBA00022741"/>
    </source>
</evidence>
<dbReference type="NCBIfam" id="TIGR01525">
    <property type="entry name" value="ATPase-IB_hvy"/>
    <property type="match status" value="1"/>
</dbReference>
<dbReference type="FunFam" id="3.30.70.100:FF:000005">
    <property type="entry name" value="Copper-exporting P-type ATPase A"/>
    <property type="match status" value="1"/>
</dbReference>
<evidence type="ECO:0000313" key="18">
    <source>
        <dbReference type="EMBL" id="HFK20568.1"/>
    </source>
</evidence>
<evidence type="ECO:0000256" key="5">
    <source>
        <dbReference type="ARBA" id="ARBA00022723"/>
    </source>
</evidence>
<feature type="transmembrane region" description="Helical" evidence="16">
    <location>
        <begin position="209"/>
        <end position="229"/>
    </location>
</feature>
<feature type="transmembrane region" description="Helical" evidence="16">
    <location>
        <begin position="755"/>
        <end position="774"/>
    </location>
</feature>
<comment type="caution">
    <text evidence="18">The sequence shown here is derived from an EMBL/GenBank/DDBJ whole genome shotgun (WGS) entry which is preliminary data.</text>
</comment>
<dbReference type="InterPro" id="IPR008250">
    <property type="entry name" value="ATPase_P-typ_transduc_dom_A_sf"/>
</dbReference>
<keyword evidence="9" id="KW-0067">ATP-binding</keyword>
<feature type="transmembrane region" description="Helical" evidence="16">
    <location>
        <begin position="174"/>
        <end position="197"/>
    </location>
</feature>
<dbReference type="InterPro" id="IPR044492">
    <property type="entry name" value="P_typ_ATPase_HD_dom"/>
</dbReference>
<evidence type="ECO:0000256" key="8">
    <source>
        <dbReference type="ARBA" id="ARBA00022796"/>
    </source>
</evidence>
<dbReference type="Pfam" id="PF00122">
    <property type="entry name" value="E1-E2_ATPase"/>
    <property type="match status" value="1"/>
</dbReference>
<dbReference type="GO" id="GO:0005524">
    <property type="term" value="F:ATP binding"/>
    <property type="evidence" value="ECO:0007669"/>
    <property type="project" value="UniProtKB-KW"/>
</dbReference>
<dbReference type="InterPro" id="IPR036412">
    <property type="entry name" value="HAD-like_sf"/>
</dbReference>
<dbReference type="SUPFAM" id="SSF56784">
    <property type="entry name" value="HAD-like"/>
    <property type="match status" value="1"/>
</dbReference>
<dbReference type="PROSITE" id="PS00154">
    <property type="entry name" value="ATPASE_E1_E2"/>
    <property type="match status" value="1"/>
</dbReference>
<dbReference type="SUPFAM" id="SSF81665">
    <property type="entry name" value="Calcium ATPase, transmembrane domain M"/>
    <property type="match status" value="1"/>
</dbReference>
<evidence type="ECO:0000256" key="3">
    <source>
        <dbReference type="ARBA" id="ARBA00022448"/>
    </source>
</evidence>
<dbReference type="GO" id="GO:0016887">
    <property type="term" value="F:ATP hydrolysis activity"/>
    <property type="evidence" value="ECO:0007669"/>
    <property type="project" value="InterPro"/>
</dbReference>
<dbReference type="SUPFAM" id="SSF55008">
    <property type="entry name" value="HMA, heavy metal-associated domain"/>
    <property type="match status" value="2"/>
</dbReference>
<feature type="transmembrane region" description="Helical" evidence="16">
    <location>
        <begin position="235"/>
        <end position="253"/>
    </location>
</feature>
<dbReference type="PROSITE" id="PS01047">
    <property type="entry name" value="HMA_1"/>
    <property type="match status" value="1"/>
</dbReference>
<keyword evidence="5" id="KW-0479">Metal-binding</keyword>
<keyword evidence="6" id="KW-0677">Repeat</keyword>
<dbReference type="InterPro" id="IPR036163">
    <property type="entry name" value="HMA_dom_sf"/>
</dbReference>
<dbReference type="SFLD" id="SFLDG00002">
    <property type="entry name" value="C1.7:_P-type_atpase_like"/>
    <property type="match status" value="1"/>
</dbReference>
<proteinExistence type="inferred from homology"/>
<sequence length="778" mass="82835">MAKSTIKIEGMHCAVCASAIESQLKKMNGVHSAEVSYASNSAVVEYDPSKISLKDLALAVKEAGYQPKGELAMIRVEDIRCASCISRIEEEVSKKDGVYSVSANLATKTVAIEYNPDMMSASDLKKAIKDLGYTPQIEEHEVVKRRARFDFIFSLALAIPTLIISMFLMEAVPYHAHVLFVLATAVQLVGGRGFYVSAFKSLKHGYPDMNVLVVLGTTAAYSLSVYNTFVSEGPLYYEASALLITFILLGRYLEDLAKSRASLAIRKLMALQPAYATILRGENEVKVMIGEVDVGETIAVRPGESVPLDGKILTGTTFIDESMITGESIPVEKRPGDNVIGGTINQSGFITVEVTKIGGETVLAQIVKFVEEAQSRKAPIQRFADRVAARFVPVVVAIATATFISWALIGMPLDFAIIMAVSVLVIACPCSLGLATPTAIMVGLGKGAEMGILIKGGEVLERVEKLTTVVFDKTGTLTAGRPKVAEIVDIAGNGKDAILKIASSVERGSEHPLARAIAEAGNPEGAHLPEEFESFPGEGVRGKIEGKIAILGNRRLMKRFGIELGKVESALSKMEDEGKTSSILVYGGQILGIIGIMDAPKPDARDAINELKKRGLEVMMITGDNDKVAAAVSKEIGIDSFIAGVPPNGKAKEISRLQSLGKVVAMVGDGINDAPALTQADVGIALGNGTEIAKEAGGIILTKGSLLDVVKALDLSKKTLSKIKQNMFWAFAYNSAGIPIAAGVLYPFVVLRPEIAALAMALSSVSVVTNSLLLKRYK</sequence>
<dbReference type="NCBIfam" id="TIGR01511">
    <property type="entry name" value="ATPase-IB1_Cu"/>
    <property type="match status" value="1"/>
</dbReference>
<evidence type="ECO:0000256" key="1">
    <source>
        <dbReference type="ARBA" id="ARBA00004127"/>
    </source>
</evidence>
<evidence type="ECO:0000256" key="11">
    <source>
        <dbReference type="ARBA" id="ARBA00022967"/>
    </source>
</evidence>
<evidence type="ECO:0000256" key="6">
    <source>
        <dbReference type="ARBA" id="ARBA00022737"/>
    </source>
</evidence>
<evidence type="ECO:0000256" key="16">
    <source>
        <dbReference type="SAM" id="Phobius"/>
    </source>
</evidence>
<keyword evidence="7" id="KW-0547">Nucleotide-binding</keyword>
<dbReference type="SFLD" id="SFLDF00027">
    <property type="entry name" value="p-type_atpase"/>
    <property type="match status" value="1"/>
</dbReference>
<feature type="transmembrane region" description="Helical" evidence="16">
    <location>
        <begin position="387"/>
        <end position="409"/>
    </location>
</feature>
<dbReference type="InterPro" id="IPR001757">
    <property type="entry name" value="P_typ_ATPase"/>
</dbReference>
<dbReference type="Gene3D" id="3.40.50.1000">
    <property type="entry name" value="HAD superfamily/HAD-like"/>
    <property type="match status" value="1"/>
</dbReference>
<dbReference type="GO" id="GO:0012505">
    <property type="term" value="C:endomembrane system"/>
    <property type="evidence" value="ECO:0007669"/>
    <property type="project" value="UniProtKB-SubCell"/>
</dbReference>
<feature type="transmembrane region" description="Helical" evidence="16">
    <location>
        <begin position="149"/>
        <end position="168"/>
    </location>
</feature>
<evidence type="ECO:0000256" key="4">
    <source>
        <dbReference type="ARBA" id="ARBA00022692"/>
    </source>
</evidence>
<feature type="transmembrane region" description="Helical" evidence="16">
    <location>
        <begin position="727"/>
        <end position="749"/>
    </location>
</feature>
<evidence type="ECO:0000256" key="2">
    <source>
        <dbReference type="ARBA" id="ARBA00006024"/>
    </source>
</evidence>
<reference evidence="18" key="1">
    <citation type="journal article" date="2020" name="mSystems">
        <title>Genome- and Community-Level Interaction Insights into Carbon Utilization and Element Cycling Functions of Hydrothermarchaeota in Hydrothermal Sediment.</title>
        <authorList>
            <person name="Zhou Z."/>
            <person name="Liu Y."/>
            <person name="Xu W."/>
            <person name="Pan J."/>
            <person name="Luo Z.H."/>
            <person name="Li M."/>
        </authorList>
    </citation>
    <scope>NUCLEOTIDE SEQUENCE [LARGE SCALE GENOMIC DNA]</scope>
    <source>
        <strain evidence="18">SpSt-468</strain>
    </source>
</reference>
<dbReference type="PANTHER" id="PTHR43520">
    <property type="entry name" value="ATP7, ISOFORM B"/>
    <property type="match status" value="1"/>
</dbReference>
<dbReference type="AlphaFoldDB" id="A0A7C3F1Z3"/>
<name>A0A7C3F1Z3_9CREN</name>
<organism evidence="18">
    <name type="scientific">Candidatus Methanomethylicus mesodigestus</name>
    <dbReference type="NCBI Taxonomy" id="1867258"/>
    <lineage>
        <taxon>Archaea</taxon>
        <taxon>Thermoproteota</taxon>
        <taxon>Methanosuratincolia</taxon>
        <taxon>Candidatus Methanomethylicales</taxon>
        <taxon>Candidatus Methanomethylicaceae</taxon>
        <taxon>Candidatus Methanomethylicus</taxon>
    </lineage>
</organism>
<comment type="similarity">
    <text evidence="2">Belongs to the cation transport ATPase (P-type) (TC 3.A.3) family. Type IB subfamily.</text>
</comment>
<keyword evidence="13" id="KW-0186">Copper</keyword>
<feature type="domain" description="HMA" evidence="17">
    <location>
        <begin position="2"/>
        <end position="68"/>
    </location>
</feature>
<dbReference type="PROSITE" id="PS50846">
    <property type="entry name" value="HMA_2"/>
    <property type="match status" value="2"/>
</dbReference>
<evidence type="ECO:0000256" key="14">
    <source>
        <dbReference type="ARBA" id="ARBA00023065"/>
    </source>
</evidence>
<dbReference type="InterPro" id="IPR023299">
    <property type="entry name" value="ATPase_P-typ_cyto_dom_N"/>
</dbReference>
<evidence type="ECO:0000256" key="10">
    <source>
        <dbReference type="ARBA" id="ARBA00022842"/>
    </source>
</evidence>
<protein>
    <submittedName>
        <fullName evidence="18">Copper-translocating P-type ATPase</fullName>
    </submittedName>
</protein>